<comment type="caution">
    <text evidence="1">The sequence shown here is derived from an EMBL/GenBank/DDBJ whole genome shotgun (WGS) entry which is preliminary data.</text>
</comment>
<protein>
    <submittedName>
        <fullName evidence="1">Rpn family recombination-promoting nuclease/putative transposase</fullName>
    </submittedName>
</protein>
<dbReference type="Proteomes" id="UP000472916">
    <property type="component" value="Unassembled WGS sequence"/>
</dbReference>
<dbReference type="RefSeq" id="WP_130096313.1">
    <property type="nucleotide sequence ID" value="NZ_CAXVIO010000008.1"/>
</dbReference>
<name>A0A6L8RX56_9FIRM</name>
<dbReference type="AlphaFoldDB" id="A0A6L8RX56"/>
<reference evidence="1 2" key="1">
    <citation type="journal article" date="2019" name="Nat. Med.">
        <title>A library of human gut bacterial isolates paired with longitudinal multiomics data enables mechanistic microbiome research.</title>
        <authorList>
            <person name="Poyet M."/>
            <person name="Groussin M."/>
            <person name="Gibbons S.M."/>
            <person name="Avila-Pacheco J."/>
            <person name="Jiang X."/>
            <person name="Kearney S.M."/>
            <person name="Perrotta A.R."/>
            <person name="Berdy B."/>
            <person name="Zhao S."/>
            <person name="Lieberman T.D."/>
            <person name="Swanson P.K."/>
            <person name="Smith M."/>
            <person name="Roesemann S."/>
            <person name="Alexander J.E."/>
            <person name="Rich S.A."/>
            <person name="Livny J."/>
            <person name="Vlamakis H."/>
            <person name="Clish C."/>
            <person name="Bullock K."/>
            <person name="Deik A."/>
            <person name="Scott J."/>
            <person name="Pierce K.A."/>
            <person name="Xavier R.J."/>
            <person name="Alm E.J."/>
        </authorList>
    </citation>
    <scope>NUCLEOTIDE SEQUENCE [LARGE SCALE GENOMIC DNA]</scope>
    <source>
        <strain evidence="1 2">BIOML-A6</strain>
    </source>
</reference>
<sequence length="282" mass="32991">MNQRKSLKELNLLDKFLFDEAMDDPENVKTMLDIILSQNTNLKHPPQTEKEQRTSIDNRQIRLDVYAIDEDDVIYEVEAQKENTHNLPKRSRLYQGIIDSKLLPPGVVDFNLLNEVLIVLIMPFDLFGYGLYRYTFQMKCQEIPELKLDDGATRIFLNTKGKHPESVSPELIELLKYMEHSTDEVSEACESKRIQEMHRRVCQIRASEKTEVKYMQSWEERIMIKQEGIAEGRIEGEKALLKSLIEKKMAKKYSAEQISAMLEVDVSEVENIMKEIQNEKYL</sequence>
<organism evidence="1 2">
    <name type="scientific">Dorea longicatena</name>
    <dbReference type="NCBI Taxonomy" id="88431"/>
    <lineage>
        <taxon>Bacteria</taxon>
        <taxon>Bacillati</taxon>
        <taxon>Bacillota</taxon>
        <taxon>Clostridia</taxon>
        <taxon>Lachnospirales</taxon>
        <taxon>Lachnospiraceae</taxon>
        <taxon>Dorea</taxon>
    </lineage>
</organism>
<evidence type="ECO:0000313" key="2">
    <source>
        <dbReference type="Proteomes" id="UP000472916"/>
    </source>
</evidence>
<evidence type="ECO:0000313" key="1">
    <source>
        <dbReference type="EMBL" id="MZK40903.1"/>
    </source>
</evidence>
<accession>A0A6L8RX56</accession>
<dbReference type="NCBIfam" id="TIGR01784">
    <property type="entry name" value="T_den_put_tspse"/>
    <property type="match status" value="1"/>
</dbReference>
<dbReference type="InterPro" id="IPR010106">
    <property type="entry name" value="RpnA"/>
</dbReference>
<dbReference type="Pfam" id="PF12784">
    <property type="entry name" value="PDDEXK_2"/>
    <property type="match status" value="1"/>
</dbReference>
<dbReference type="EMBL" id="WWSC01000003">
    <property type="protein sequence ID" value="MZK40903.1"/>
    <property type="molecule type" value="Genomic_DNA"/>
</dbReference>
<proteinExistence type="predicted"/>
<gene>
    <name evidence="1" type="ORF">GT528_04110</name>
</gene>